<reference evidence="1 2" key="1">
    <citation type="submission" date="2013-12" db="EMBL/GenBank/DDBJ databases">
        <title>Draft genome of the parsitic nematode Ancylostoma duodenale.</title>
        <authorList>
            <person name="Mitreva M."/>
        </authorList>
    </citation>
    <scope>NUCLEOTIDE SEQUENCE [LARGE SCALE GENOMIC DNA]</scope>
    <source>
        <strain evidence="1 2">Zhejiang</strain>
    </source>
</reference>
<keyword evidence="2" id="KW-1185">Reference proteome</keyword>
<proteinExistence type="predicted"/>
<accession>A0A0C2CQ50</accession>
<dbReference type="AlphaFoldDB" id="A0A0C2CQ50"/>
<dbReference type="OrthoDB" id="5862544at2759"/>
<evidence type="ECO:0000313" key="2">
    <source>
        <dbReference type="Proteomes" id="UP000054047"/>
    </source>
</evidence>
<name>A0A0C2CQ50_9BILA</name>
<gene>
    <name evidence="1" type="ORF">ANCDUO_18023</name>
</gene>
<feature type="non-terminal residue" evidence="1">
    <location>
        <position position="1"/>
    </location>
</feature>
<dbReference type="Proteomes" id="UP000054047">
    <property type="component" value="Unassembled WGS sequence"/>
</dbReference>
<evidence type="ECO:0000313" key="1">
    <source>
        <dbReference type="EMBL" id="KIH51882.1"/>
    </source>
</evidence>
<protein>
    <submittedName>
        <fullName evidence="1">Uncharacterized protein</fullName>
    </submittedName>
</protein>
<sequence length="70" mass="7945">SGPSVKERFQERNEADTVVERQWDRSELDTAGVAEARKSFMQGSAYETAAVEKSAKDLEELQFKPLLQRV</sequence>
<dbReference type="EMBL" id="KN745158">
    <property type="protein sequence ID" value="KIH51882.1"/>
    <property type="molecule type" value="Genomic_DNA"/>
</dbReference>
<organism evidence="1 2">
    <name type="scientific">Ancylostoma duodenale</name>
    <dbReference type="NCBI Taxonomy" id="51022"/>
    <lineage>
        <taxon>Eukaryota</taxon>
        <taxon>Metazoa</taxon>
        <taxon>Ecdysozoa</taxon>
        <taxon>Nematoda</taxon>
        <taxon>Chromadorea</taxon>
        <taxon>Rhabditida</taxon>
        <taxon>Rhabditina</taxon>
        <taxon>Rhabditomorpha</taxon>
        <taxon>Strongyloidea</taxon>
        <taxon>Ancylostomatidae</taxon>
        <taxon>Ancylostomatinae</taxon>
        <taxon>Ancylostoma</taxon>
    </lineage>
</organism>